<proteinExistence type="predicted"/>
<sequence length="102" mass="11527">MKFKNISGSKSAIVTNTTIEIVVPEDTLYLVYGENGSNLARLRQVLRLLSMNLVLEQVTGLLSYLVHPMKPKQHRAFSKHIFLMDHHDISPQGLSSRSCVTY</sequence>
<organism evidence="2 3">
    <name type="scientific">Trifolium medium</name>
    <dbReference type="NCBI Taxonomy" id="97028"/>
    <lineage>
        <taxon>Eukaryota</taxon>
        <taxon>Viridiplantae</taxon>
        <taxon>Streptophyta</taxon>
        <taxon>Embryophyta</taxon>
        <taxon>Tracheophyta</taxon>
        <taxon>Spermatophyta</taxon>
        <taxon>Magnoliopsida</taxon>
        <taxon>eudicotyledons</taxon>
        <taxon>Gunneridae</taxon>
        <taxon>Pentapetalae</taxon>
        <taxon>rosids</taxon>
        <taxon>fabids</taxon>
        <taxon>Fabales</taxon>
        <taxon>Fabaceae</taxon>
        <taxon>Papilionoideae</taxon>
        <taxon>50 kb inversion clade</taxon>
        <taxon>NPAAA clade</taxon>
        <taxon>Hologalegina</taxon>
        <taxon>IRL clade</taxon>
        <taxon>Trifolieae</taxon>
        <taxon>Trifolium</taxon>
    </lineage>
</organism>
<evidence type="ECO:0000256" key="1">
    <source>
        <dbReference type="PROSITE-ProRule" id="PRU00117"/>
    </source>
</evidence>
<keyword evidence="1" id="KW-0694">RNA-binding</keyword>
<evidence type="ECO:0000313" key="3">
    <source>
        <dbReference type="Proteomes" id="UP000265520"/>
    </source>
</evidence>
<accession>A0A392MA52</accession>
<gene>
    <name evidence="2" type="ORF">A2U01_0005147</name>
</gene>
<dbReference type="EMBL" id="LXQA010006627">
    <property type="protein sequence ID" value="MCH84316.1"/>
    <property type="molecule type" value="Genomic_DNA"/>
</dbReference>
<dbReference type="AlphaFoldDB" id="A0A392MA52"/>
<name>A0A392MA52_9FABA</name>
<dbReference type="GO" id="GO:0003723">
    <property type="term" value="F:RNA binding"/>
    <property type="evidence" value="ECO:0007669"/>
    <property type="project" value="UniProtKB-UniRule"/>
</dbReference>
<evidence type="ECO:0000313" key="2">
    <source>
        <dbReference type="EMBL" id="MCH84316.1"/>
    </source>
</evidence>
<comment type="caution">
    <text evidence="2">The sequence shown here is derived from an EMBL/GenBank/DDBJ whole genome shotgun (WGS) entry which is preliminary data.</text>
</comment>
<dbReference type="PROSITE" id="PS50084">
    <property type="entry name" value="KH_TYPE_1"/>
    <property type="match status" value="1"/>
</dbReference>
<dbReference type="Proteomes" id="UP000265520">
    <property type="component" value="Unassembled WGS sequence"/>
</dbReference>
<keyword evidence="3" id="KW-1185">Reference proteome</keyword>
<reference evidence="2 3" key="1">
    <citation type="journal article" date="2018" name="Front. Plant Sci.">
        <title>Red Clover (Trifolium pratense) and Zigzag Clover (T. medium) - A Picture of Genomic Similarities and Differences.</title>
        <authorList>
            <person name="Dluhosova J."/>
            <person name="Istvanek J."/>
            <person name="Nedelnik J."/>
            <person name="Repkova J."/>
        </authorList>
    </citation>
    <scope>NUCLEOTIDE SEQUENCE [LARGE SCALE GENOMIC DNA]</scope>
    <source>
        <strain evidence="3">cv. 10/8</strain>
        <tissue evidence="2">Leaf</tissue>
    </source>
</reference>
<protein>
    <submittedName>
        <fullName evidence="2">KH domain-containing protein</fullName>
    </submittedName>
</protein>